<feature type="domain" description="SGNH hydrolase-type esterase" evidence="1">
    <location>
        <begin position="65"/>
        <end position="219"/>
    </location>
</feature>
<dbReference type="RefSeq" id="WP_212978806.1">
    <property type="nucleotide sequence ID" value="NZ_AP025343.1"/>
</dbReference>
<keyword evidence="3" id="KW-1185">Reference proteome</keyword>
<dbReference type="Gene3D" id="3.40.50.1110">
    <property type="entry name" value="SGNH hydrolase"/>
    <property type="match status" value="1"/>
</dbReference>
<dbReference type="Pfam" id="PF13472">
    <property type="entry name" value="Lipase_GDSL_2"/>
    <property type="match status" value="1"/>
</dbReference>
<dbReference type="PANTHER" id="PTHR30383:SF5">
    <property type="entry name" value="SGNH HYDROLASE-TYPE ESTERASE DOMAIN-CONTAINING PROTEIN"/>
    <property type="match status" value="1"/>
</dbReference>
<dbReference type="SUPFAM" id="SSF52266">
    <property type="entry name" value="SGNH hydrolase"/>
    <property type="match status" value="1"/>
</dbReference>
<accession>A0A919YEB9</accession>
<evidence type="ECO:0000313" key="2">
    <source>
        <dbReference type="EMBL" id="GIO48098.1"/>
    </source>
</evidence>
<evidence type="ECO:0000313" key="3">
    <source>
        <dbReference type="Proteomes" id="UP000682811"/>
    </source>
</evidence>
<sequence length="235" mass="26596">MSRVDMIKPGLFSPLQAAADQRRMEYDCKNECLIAEKTPIDYLFIGDSIINLWELGAFFSSAKGAMINRGAGGDTCMFLNKRLEADALQLKPNHIVMLIGVNDLFKMDPAYVQKRDLWAPEEIEEHVVQNIGEMAERCKQRGQSLVLCSILPTNRTQSEVNGIRNECIVRINAKLRETAATYGCMYADFHRHMTAEDGLTLRDGLSDDELHPHAEGYRLMASELRETLRVHGYTI</sequence>
<dbReference type="EMBL" id="BORT01000011">
    <property type="protein sequence ID" value="GIO48098.1"/>
    <property type="molecule type" value="Genomic_DNA"/>
</dbReference>
<evidence type="ECO:0000259" key="1">
    <source>
        <dbReference type="Pfam" id="PF13472"/>
    </source>
</evidence>
<dbReference type="InterPro" id="IPR051532">
    <property type="entry name" value="Ester_Hydrolysis_Enzymes"/>
</dbReference>
<dbReference type="InterPro" id="IPR013830">
    <property type="entry name" value="SGNH_hydro"/>
</dbReference>
<dbReference type="Proteomes" id="UP000682811">
    <property type="component" value="Unassembled WGS sequence"/>
</dbReference>
<dbReference type="AlphaFoldDB" id="A0A919YEB9"/>
<dbReference type="PANTHER" id="PTHR30383">
    <property type="entry name" value="THIOESTERASE 1/PROTEASE 1/LYSOPHOSPHOLIPASE L1"/>
    <property type="match status" value="1"/>
</dbReference>
<organism evidence="2 3">
    <name type="scientific">Paenibacillus azoreducens</name>
    <dbReference type="NCBI Taxonomy" id="116718"/>
    <lineage>
        <taxon>Bacteria</taxon>
        <taxon>Bacillati</taxon>
        <taxon>Bacillota</taxon>
        <taxon>Bacilli</taxon>
        <taxon>Bacillales</taxon>
        <taxon>Paenibacillaceae</taxon>
        <taxon>Paenibacillus</taxon>
    </lineage>
</organism>
<reference evidence="2 3" key="1">
    <citation type="submission" date="2021-03" db="EMBL/GenBank/DDBJ databases">
        <title>Antimicrobial resistance genes in bacteria isolated from Japanese honey, and their potential for conferring macrolide and lincosamide resistance in the American foulbrood pathogen Paenibacillus larvae.</title>
        <authorList>
            <person name="Okamoto M."/>
            <person name="Kumagai M."/>
            <person name="Kanamori H."/>
            <person name="Takamatsu D."/>
        </authorList>
    </citation>
    <scope>NUCLEOTIDE SEQUENCE [LARGE SCALE GENOMIC DNA]</scope>
    <source>
        <strain evidence="2 3">J34TS1</strain>
    </source>
</reference>
<protein>
    <submittedName>
        <fullName evidence="2">1-alkyl-2-acetylglycerophosphocholine esterase</fullName>
    </submittedName>
</protein>
<dbReference type="InterPro" id="IPR036514">
    <property type="entry name" value="SGNH_hydro_sf"/>
</dbReference>
<comment type="caution">
    <text evidence="2">The sequence shown here is derived from an EMBL/GenBank/DDBJ whole genome shotgun (WGS) entry which is preliminary data.</text>
</comment>
<proteinExistence type="predicted"/>
<name>A0A919YEB9_9BACL</name>
<dbReference type="GO" id="GO:0004622">
    <property type="term" value="F:phosphatidylcholine lysophospholipase activity"/>
    <property type="evidence" value="ECO:0007669"/>
    <property type="project" value="TreeGrafter"/>
</dbReference>
<gene>
    <name evidence="2" type="ORF">J34TS1_28630</name>
</gene>